<dbReference type="Pfam" id="PF04433">
    <property type="entry name" value="SWIRM"/>
    <property type="match status" value="1"/>
</dbReference>
<dbReference type="GO" id="GO:0016491">
    <property type="term" value="F:oxidoreductase activity"/>
    <property type="evidence" value="ECO:0000318"/>
    <property type="project" value="GO_Central"/>
</dbReference>
<dbReference type="InterPro" id="IPR036188">
    <property type="entry name" value="FAD/NAD-bd_sf"/>
</dbReference>
<feature type="region of interest" description="Disordered" evidence="7">
    <location>
        <begin position="150"/>
        <end position="177"/>
    </location>
</feature>
<dbReference type="GO" id="GO:0016705">
    <property type="term" value="F:oxidoreductase activity, acting on paired donors, with incorporation or reduction of molecular oxygen"/>
    <property type="evidence" value="ECO:0007669"/>
    <property type="project" value="UniProtKB-ARBA"/>
</dbReference>
<evidence type="ECO:0000256" key="4">
    <source>
        <dbReference type="ARBA" id="ARBA00022827"/>
    </source>
</evidence>
<dbReference type="SUPFAM" id="SSF54373">
    <property type="entry name" value="FAD-linked reductases, C-terminal domain"/>
    <property type="match status" value="1"/>
</dbReference>
<keyword evidence="5" id="KW-0156">Chromatin regulator</keyword>
<feature type="region of interest" description="Disordered" evidence="7">
    <location>
        <begin position="214"/>
        <end position="244"/>
    </location>
</feature>
<dbReference type="InterPro" id="IPR050281">
    <property type="entry name" value="Flavin_monoamine_oxidase"/>
</dbReference>
<dbReference type="Gene3D" id="3.90.660.10">
    <property type="match status" value="1"/>
</dbReference>
<dbReference type="Pfam" id="PF01593">
    <property type="entry name" value="Amino_oxidase"/>
    <property type="match status" value="1"/>
</dbReference>
<accession>A0A0K9NQ36</accession>
<dbReference type="OrthoDB" id="5046242at2759"/>
<feature type="compositionally biased region" description="Polar residues" evidence="7">
    <location>
        <begin position="380"/>
        <end position="400"/>
    </location>
</feature>
<dbReference type="Gene3D" id="3.50.50.60">
    <property type="entry name" value="FAD/NAD(P)-binding domain"/>
    <property type="match status" value="2"/>
</dbReference>
<keyword evidence="3" id="KW-0285">Flavoprotein</keyword>
<dbReference type="GO" id="GO:0141052">
    <property type="term" value="F:histone H3 demethylase activity"/>
    <property type="evidence" value="ECO:0007669"/>
    <property type="project" value="UniProtKB-ARBA"/>
</dbReference>
<keyword evidence="10" id="KW-1185">Reference proteome</keyword>
<evidence type="ECO:0000256" key="5">
    <source>
        <dbReference type="ARBA" id="ARBA00022853"/>
    </source>
</evidence>
<gene>
    <name evidence="9" type="ORF">ZOSMA_72G00430</name>
</gene>
<feature type="domain" description="SWIRM" evidence="8">
    <location>
        <begin position="487"/>
        <end position="587"/>
    </location>
</feature>
<dbReference type="SUPFAM" id="SSF46689">
    <property type="entry name" value="Homeodomain-like"/>
    <property type="match status" value="1"/>
</dbReference>
<evidence type="ECO:0000259" key="8">
    <source>
        <dbReference type="PROSITE" id="PS50934"/>
    </source>
</evidence>
<feature type="region of interest" description="Disordered" evidence="7">
    <location>
        <begin position="1508"/>
        <end position="1542"/>
    </location>
</feature>
<dbReference type="EMBL" id="LFYR01001858">
    <property type="protein sequence ID" value="KMZ58881.1"/>
    <property type="molecule type" value="Genomic_DNA"/>
</dbReference>
<feature type="compositionally biased region" description="Basic and acidic residues" evidence="7">
    <location>
        <begin position="1512"/>
        <end position="1522"/>
    </location>
</feature>
<evidence type="ECO:0000256" key="3">
    <source>
        <dbReference type="ARBA" id="ARBA00022630"/>
    </source>
</evidence>
<sequence>MGHGMDKEPLPKRKLGCRTEELEEEDQSIGSLFKLRKSRLGKNTKVGSSAKPLEVLEEKNGISRGEMEMGDTLATLRRKLKPSKKITKVSPNSAHGIDRSDVVRVLGAEVPLLDRIEEGHVKDGANENEVTPVVVDRDDMEGLLSDFVRNAQQSSSHGGSIVSSKRRKKATSDNQKVVSVTPMSFPLEDVISTKRKRIRKSKNDDLKNAVTTANILDKKQPRKQRLKREKNQLSRKHKEQTNTEAKHVLRKECARNNSNNIEGFCRTTKGCSGKDGQLDPCSVNSSQGLNSMPTRMDNLSKSEDGLTQQPETNVVCGNGDLTEVTEPVRIPCVDSANMQVEEVVNSDKGSIKSIHDFGQIRSASTVNCEDEDFSNHHTKGFSQSNEDQGNSSKGPLTVPNNEILEDKKVSRFQSVAFSSDLKGIPTIVESDTEIKKDERENLVTRTTRKVKRHRHRDMAYEGDADWEILMHNQEIFDYNKDKSDSKEALAAIASGLKAHVASPIEKIKFKDVLKRKGGLQEYLECRNFILGLWNKDVRHRLTIKDCVSTSTASWNGPGRSSLVEDIYKFLDGSGYINAGISLDRKTYLNNEYDRLLSYKSTHNEISANHTLDVKDLTSCVPLNDIVPISIPFTTNATELQNVKDIVPVVSVTNVIKLHDVKDIVTVTVASGINEMELQDVKTAGSEAGTDAVVNVNSGIQTMSPASRIEIHDNENAQKEMCHDRVVASTSAPSNNVWTNDVIIDCKGSFTKEERNTLDTKNDFSCEITNDIQSPVLIHEPLDFSSSKVKHAGDGMENIACANRLKVDSIDRNINYDVNDAHKKVIIIGAGPAGLTAARHLQHQGFSVILLEARDRIGGRVYTDHSSLSVPVDLGASIITGVEADIATQRRADPSSLICKQLGIELTVLNSDCPLYDIVTGQKVPSELDEALEAEYNNLLDNMDILISQNGDVIGMSLEEGLEFALKKCHMTKSTSLVPISSKMVDKTKSLEFPGNTSNIIQNDLHIEMEDKNGVVEDILSPIERRVMDWHFAHLEYGCAAPLKDVSLLHWNQDDVYGGFGGAHCMVKGGFSNITETLGKGLTVHLNHVVTEIMYNSKETSTGSKKNEVKVSTSGGSQFVGDMVLVTVPLGCLKANSIKFSPALPDWKQTSIQRLGFGILNKVVLEFSEVFWDDNVDYFGATAEETCHRGQYFMFWNVKKTVGAPVLIALVAGRAAVEGQDTSTSDHVSQALMILRKLFSEKYVPDPVASVVTNWGMDPFSKGAYSYVAVGASGEDYDILGRPVANCVFFAGEATCKEYPDTVGGAMLSGLREAVRIIDIFRTGNDYISEAEAMAAAQRQAESKRNEVRDFIKRLDTFKLSNGLVRNSFGGISPLFTKDILLQDMFCNAKTTAGRLHLAKELLHLPVESLKSFYGTKEGLAILNSWIRDSLGKDATHLLRHCVRLLVIVSTDLLAVRLSGIGKTVKDKVCVHTSRDIRAIASQLVNVWIEVFRKEKSGNSVLKLLRQTNASDSSKHKSQDHIAGKPPLSIDNEASDKKGSTSLSNIKKKADKSFLTSPGSKSNKYSLDNEANVMSAEENAAFAAAEAAHAAALAAAEAYASSEAGRALCELPKIPSFHKFARREHVHADDLDPRRKWSGEILGRQDCLSEIDSKNHRVRDWSIEFPAVRDNPDCSKNPTDSSYISWGDPSEVAYPTNLKERSAESGAVDGRLKKAWVDVDAADVGGIKDHTAIERWQSEAMDAGANFFHSMNLYDEEYSTGAVNSPKEKHQRPQGGSCASQAAESVSLSEGQPRGASRIKQGVVDYVASLLMPLYKTRKIDKEGYKSIMKKTANKVMEQCTVAEKVMTVLEFLDSKRKNKIRAFVDKLIERHLATHSNIQP</sequence>
<dbReference type="InterPro" id="IPR002937">
    <property type="entry name" value="Amino_oxidase"/>
</dbReference>
<feature type="compositionally biased region" description="Low complexity" evidence="7">
    <location>
        <begin position="154"/>
        <end position="163"/>
    </location>
</feature>
<organism evidence="9 10">
    <name type="scientific">Zostera marina</name>
    <name type="common">Eelgrass</name>
    <dbReference type="NCBI Taxonomy" id="29655"/>
    <lineage>
        <taxon>Eukaryota</taxon>
        <taxon>Viridiplantae</taxon>
        <taxon>Streptophyta</taxon>
        <taxon>Embryophyta</taxon>
        <taxon>Tracheophyta</taxon>
        <taxon>Spermatophyta</taxon>
        <taxon>Magnoliopsida</taxon>
        <taxon>Liliopsida</taxon>
        <taxon>Zosteraceae</taxon>
        <taxon>Zostera</taxon>
    </lineage>
</organism>
<dbReference type="PANTHER" id="PTHR10742:SF410">
    <property type="entry name" value="LYSINE-SPECIFIC HISTONE DEMETHYLASE 2"/>
    <property type="match status" value="1"/>
</dbReference>
<dbReference type="STRING" id="29655.A0A0K9NQ36"/>
<dbReference type="SUPFAM" id="SSF51905">
    <property type="entry name" value="FAD/NAD(P)-binding domain"/>
    <property type="match status" value="1"/>
</dbReference>
<dbReference type="PROSITE" id="PS50934">
    <property type="entry name" value="SWIRM"/>
    <property type="match status" value="1"/>
</dbReference>
<feature type="compositionally biased region" description="Basic and acidic residues" evidence="7">
    <location>
        <begin position="1"/>
        <end position="11"/>
    </location>
</feature>
<protein>
    <recommendedName>
        <fullName evidence="8">SWIRM domain-containing protein</fullName>
    </recommendedName>
</protein>
<evidence type="ECO:0000256" key="7">
    <source>
        <dbReference type="SAM" id="MobiDB-lite"/>
    </source>
</evidence>
<dbReference type="InterPro" id="IPR007526">
    <property type="entry name" value="SWIRM"/>
</dbReference>
<proteinExistence type="inferred from homology"/>
<dbReference type="InterPro" id="IPR036388">
    <property type="entry name" value="WH-like_DNA-bd_sf"/>
</dbReference>
<evidence type="ECO:0000313" key="10">
    <source>
        <dbReference type="Proteomes" id="UP000036987"/>
    </source>
</evidence>
<reference evidence="10" key="1">
    <citation type="journal article" date="2016" name="Nature">
        <title>The genome of the seagrass Zostera marina reveals angiosperm adaptation to the sea.</title>
        <authorList>
            <person name="Olsen J.L."/>
            <person name="Rouze P."/>
            <person name="Verhelst B."/>
            <person name="Lin Y.-C."/>
            <person name="Bayer T."/>
            <person name="Collen J."/>
            <person name="Dattolo E."/>
            <person name="De Paoli E."/>
            <person name="Dittami S."/>
            <person name="Maumus F."/>
            <person name="Michel G."/>
            <person name="Kersting A."/>
            <person name="Lauritano C."/>
            <person name="Lohaus R."/>
            <person name="Toepel M."/>
            <person name="Tonon T."/>
            <person name="Vanneste K."/>
            <person name="Amirebrahimi M."/>
            <person name="Brakel J."/>
            <person name="Bostroem C."/>
            <person name="Chovatia M."/>
            <person name="Grimwood J."/>
            <person name="Jenkins J.W."/>
            <person name="Jueterbock A."/>
            <person name="Mraz A."/>
            <person name="Stam W.T."/>
            <person name="Tice H."/>
            <person name="Bornberg-Bauer E."/>
            <person name="Green P.J."/>
            <person name="Pearson G.A."/>
            <person name="Procaccini G."/>
            <person name="Duarte C.M."/>
            <person name="Schmutz J."/>
            <person name="Reusch T.B.H."/>
            <person name="Van de Peer Y."/>
        </authorList>
    </citation>
    <scope>NUCLEOTIDE SEQUENCE [LARGE SCALE GENOMIC DNA]</scope>
    <source>
        <strain evidence="10">cv. Finnish</strain>
    </source>
</reference>
<dbReference type="InterPro" id="IPR009057">
    <property type="entry name" value="Homeodomain-like_sf"/>
</dbReference>
<evidence type="ECO:0000256" key="1">
    <source>
        <dbReference type="ARBA" id="ARBA00001974"/>
    </source>
</evidence>
<feature type="compositionally biased region" description="Basic residues" evidence="7">
    <location>
        <begin position="220"/>
        <end position="238"/>
    </location>
</feature>
<dbReference type="PANTHER" id="PTHR10742">
    <property type="entry name" value="FLAVIN MONOAMINE OXIDASE"/>
    <property type="match status" value="1"/>
</dbReference>
<evidence type="ECO:0000256" key="2">
    <source>
        <dbReference type="ARBA" id="ARBA00005995"/>
    </source>
</evidence>
<dbReference type="OMA" id="DSGGHCK"/>
<comment type="caution">
    <text evidence="9">The sequence shown here is derived from an EMBL/GenBank/DDBJ whole genome shotgun (WGS) entry which is preliminary data.</text>
</comment>
<dbReference type="Proteomes" id="UP000036987">
    <property type="component" value="Unassembled WGS sequence"/>
</dbReference>
<feature type="region of interest" description="Disordered" evidence="7">
    <location>
        <begin position="374"/>
        <end position="400"/>
    </location>
</feature>
<comment type="cofactor">
    <cofactor evidence="1">
        <name>FAD</name>
        <dbReference type="ChEBI" id="CHEBI:57692"/>
    </cofactor>
</comment>
<keyword evidence="6" id="KW-0560">Oxidoreductase</keyword>
<name>A0A0K9NQ36_ZOSMR</name>
<feature type="compositionally biased region" description="Polar residues" evidence="7">
    <location>
        <begin position="1776"/>
        <end position="1789"/>
    </location>
</feature>
<dbReference type="Gene3D" id="1.10.10.10">
    <property type="entry name" value="Winged helix-like DNA-binding domain superfamily/Winged helix DNA-binding domain"/>
    <property type="match status" value="1"/>
</dbReference>
<comment type="similarity">
    <text evidence="2">Belongs to the flavin monoamine oxidase family.</text>
</comment>
<keyword evidence="4" id="KW-0274">FAD</keyword>
<evidence type="ECO:0000256" key="6">
    <source>
        <dbReference type="ARBA" id="ARBA00023002"/>
    </source>
</evidence>
<evidence type="ECO:0000313" key="9">
    <source>
        <dbReference type="EMBL" id="KMZ58881.1"/>
    </source>
</evidence>
<feature type="region of interest" description="Disordered" evidence="7">
    <location>
        <begin position="1"/>
        <end position="24"/>
    </location>
</feature>
<feature type="region of interest" description="Disordered" evidence="7">
    <location>
        <begin position="1760"/>
        <end position="1793"/>
    </location>
</feature>